<dbReference type="RefSeq" id="XP_013262520.1">
    <property type="nucleotide sequence ID" value="XM_013407066.1"/>
</dbReference>
<dbReference type="AlphaFoldDB" id="A0A072PWG9"/>
<reference evidence="1 2" key="1">
    <citation type="submission" date="2013-03" db="EMBL/GenBank/DDBJ databases">
        <title>The Genome Sequence of Exophiala aquamarina CBS 119918.</title>
        <authorList>
            <consortium name="The Broad Institute Genomics Platform"/>
            <person name="Cuomo C."/>
            <person name="de Hoog S."/>
            <person name="Gorbushina A."/>
            <person name="Walker B."/>
            <person name="Young S.K."/>
            <person name="Zeng Q."/>
            <person name="Gargeya S."/>
            <person name="Fitzgerald M."/>
            <person name="Haas B."/>
            <person name="Abouelleil A."/>
            <person name="Allen A.W."/>
            <person name="Alvarado L."/>
            <person name="Arachchi H.M."/>
            <person name="Berlin A.M."/>
            <person name="Chapman S.B."/>
            <person name="Gainer-Dewar J."/>
            <person name="Goldberg J."/>
            <person name="Griggs A."/>
            <person name="Gujja S."/>
            <person name="Hansen M."/>
            <person name="Howarth C."/>
            <person name="Imamovic A."/>
            <person name="Ireland A."/>
            <person name="Larimer J."/>
            <person name="McCowan C."/>
            <person name="Murphy C."/>
            <person name="Pearson M."/>
            <person name="Poon T.W."/>
            <person name="Priest M."/>
            <person name="Roberts A."/>
            <person name="Saif S."/>
            <person name="Shea T."/>
            <person name="Sisk P."/>
            <person name="Sykes S."/>
            <person name="Wortman J."/>
            <person name="Nusbaum C."/>
            <person name="Birren B."/>
        </authorList>
    </citation>
    <scope>NUCLEOTIDE SEQUENCE [LARGE SCALE GENOMIC DNA]</scope>
    <source>
        <strain evidence="1 2">CBS 119918</strain>
    </source>
</reference>
<gene>
    <name evidence="1" type="ORF">A1O9_04778</name>
</gene>
<dbReference type="Proteomes" id="UP000027920">
    <property type="component" value="Unassembled WGS sequence"/>
</dbReference>
<proteinExistence type="predicted"/>
<keyword evidence="2" id="KW-1185">Reference proteome</keyword>
<dbReference type="VEuPathDB" id="FungiDB:A1O9_04778"/>
<evidence type="ECO:0000313" key="2">
    <source>
        <dbReference type="Proteomes" id="UP000027920"/>
    </source>
</evidence>
<accession>A0A072PWG9</accession>
<organism evidence="1 2">
    <name type="scientific">Exophiala aquamarina CBS 119918</name>
    <dbReference type="NCBI Taxonomy" id="1182545"/>
    <lineage>
        <taxon>Eukaryota</taxon>
        <taxon>Fungi</taxon>
        <taxon>Dikarya</taxon>
        <taxon>Ascomycota</taxon>
        <taxon>Pezizomycotina</taxon>
        <taxon>Eurotiomycetes</taxon>
        <taxon>Chaetothyriomycetidae</taxon>
        <taxon>Chaetothyriales</taxon>
        <taxon>Herpotrichiellaceae</taxon>
        <taxon>Exophiala</taxon>
    </lineage>
</organism>
<dbReference type="EMBL" id="AMGV01000003">
    <property type="protein sequence ID" value="KEF59930.1"/>
    <property type="molecule type" value="Genomic_DNA"/>
</dbReference>
<dbReference type="HOGENOM" id="CLU_1525151_0_0_1"/>
<protein>
    <submittedName>
        <fullName evidence="1">Uncharacterized protein</fullName>
    </submittedName>
</protein>
<comment type="caution">
    <text evidence="1">The sequence shown here is derived from an EMBL/GenBank/DDBJ whole genome shotgun (WGS) entry which is preliminary data.</text>
</comment>
<evidence type="ECO:0000313" key="1">
    <source>
        <dbReference type="EMBL" id="KEF59930.1"/>
    </source>
</evidence>
<dbReference type="GeneID" id="25279707"/>
<sequence>MYFATIQACILLGTRTNGGRNLCLEPVQVKFRLSTSDPIAPSFDYNPICPNVLDVGLDGYNIPFLTPTSHSARREEIDEYLVAEKLTIPDRTQHDQLYPDQVPGLFDLATLASATGSQGAGSPAQDVVTASSVPTRSLVDHSTILVEYCFTSVASLYSCFDGKMNSFRTAVLQLWT</sequence>
<name>A0A072PWG9_9EURO</name>